<dbReference type="Pfam" id="PF01648">
    <property type="entry name" value="ACPS"/>
    <property type="match status" value="1"/>
</dbReference>
<feature type="domain" description="4'-phosphopantetheinyl transferase" evidence="2">
    <location>
        <begin position="2"/>
        <end position="84"/>
    </location>
</feature>
<protein>
    <submittedName>
        <fullName evidence="3">4-phosphopantetheinyl transferase family protein</fullName>
    </submittedName>
</protein>
<name>A0A504JDA3_9FLAO</name>
<accession>A0A504JDA3</accession>
<dbReference type="GO" id="GO:0000287">
    <property type="term" value="F:magnesium ion binding"/>
    <property type="evidence" value="ECO:0007669"/>
    <property type="project" value="InterPro"/>
</dbReference>
<reference evidence="3 4" key="1">
    <citation type="submission" date="2019-06" db="EMBL/GenBank/DDBJ databases">
        <authorList>
            <person name="Meng X."/>
        </authorList>
    </citation>
    <scope>NUCLEOTIDE SEQUENCE [LARGE SCALE GENOMIC DNA]</scope>
    <source>
        <strain evidence="3 4">M625</strain>
    </source>
</reference>
<dbReference type="SUPFAM" id="SSF56214">
    <property type="entry name" value="4'-phosphopantetheinyl transferase"/>
    <property type="match status" value="1"/>
</dbReference>
<evidence type="ECO:0000313" key="3">
    <source>
        <dbReference type="EMBL" id="TPN88847.1"/>
    </source>
</evidence>
<gene>
    <name evidence="3" type="ORF">FHK87_01135</name>
</gene>
<dbReference type="RefSeq" id="WP_140588788.1">
    <property type="nucleotide sequence ID" value="NZ_VFWZ01000001.1"/>
</dbReference>
<sequence length="180" mass="21232">MIGNDIVDIQLAHIQSNWQRRGWMQKIYTPKEQNLILKSTNPEREVWILWTMKEATYKAHQRRFGLQPKYNPKSFECDTIQKRVIIDDFEYEINTSITNEYIYSVAFLSNINYTSEVFTGKYEAKKRVKELLNHKSVKALQIHMDKDTNGIPILKNNHTKIDIPFSLTHHGKFSAFAILQ</sequence>
<proteinExistence type="predicted"/>
<organism evidence="3 4">
    <name type="scientific">Aquimarina algicola</name>
    <dbReference type="NCBI Taxonomy" id="2589995"/>
    <lineage>
        <taxon>Bacteria</taxon>
        <taxon>Pseudomonadati</taxon>
        <taxon>Bacteroidota</taxon>
        <taxon>Flavobacteriia</taxon>
        <taxon>Flavobacteriales</taxon>
        <taxon>Flavobacteriaceae</taxon>
        <taxon>Aquimarina</taxon>
    </lineage>
</organism>
<dbReference type="InterPro" id="IPR008278">
    <property type="entry name" value="4-PPantetheinyl_Trfase_dom"/>
</dbReference>
<dbReference type="EMBL" id="VFWZ01000001">
    <property type="protein sequence ID" value="TPN88847.1"/>
    <property type="molecule type" value="Genomic_DNA"/>
</dbReference>
<keyword evidence="1 3" id="KW-0808">Transferase</keyword>
<dbReference type="InterPro" id="IPR037143">
    <property type="entry name" value="4-PPantetheinyl_Trfase_dom_sf"/>
</dbReference>
<keyword evidence="4" id="KW-1185">Reference proteome</keyword>
<dbReference type="Proteomes" id="UP000315540">
    <property type="component" value="Unassembled WGS sequence"/>
</dbReference>
<evidence type="ECO:0000313" key="4">
    <source>
        <dbReference type="Proteomes" id="UP000315540"/>
    </source>
</evidence>
<dbReference type="GO" id="GO:0008897">
    <property type="term" value="F:holo-[acyl-carrier-protein] synthase activity"/>
    <property type="evidence" value="ECO:0007669"/>
    <property type="project" value="InterPro"/>
</dbReference>
<evidence type="ECO:0000259" key="2">
    <source>
        <dbReference type="Pfam" id="PF01648"/>
    </source>
</evidence>
<evidence type="ECO:0000256" key="1">
    <source>
        <dbReference type="ARBA" id="ARBA00022679"/>
    </source>
</evidence>
<comment type="caution">
    <text evidence="3">The sequence shown here is derived from an EMBL/GenBank/DDBJ whole genome shotgun (WGS) entry which is preliminary data.</text>
</comment>
<dbReference type="OrthoDB" id="663853at2"/>
<dbReference type="Gene3D" id="3.90.470.20">
    <property type="entry name" value="4'-phosphopantetheinyl transferase domain"/>
    <property type="match status" value="1"/>
</dbReference>
<dbReference type="AlphaFoldDB" id="A0A504JDA3"/>